<evidence type="ECO:0000256" key="2">
    <source>
        <dbReference type="ARBA" id="ARBA00022679"/>
    </source>
</evidence>
<evidence type="ECO:0000313" key="3">
    <source>
        <dbReference type="EMBL" id="MCB5160869.1"/>
    </source>
</evidence>
<comment type="caution">
    <text evidence="3">The sequence shown here is derived from an EMBL/GenBank/DDBJ whole genome shotgun (WGS) entry which is preliminary data.</text>
</comment>
<name>A0A9X1IJW9_9GAMM</name>
<dbReference type="EMBL" id="JAJATW010000003">
    <property type="protein sequence ID" value="MCB5160869.1"/>
    <property type="molecule type" value="Genomic_DNA"/>
</dbReference>
<dbReference type="InterPro" id="IPR051199">
    <property type="entry name" value="LPS_LOS_Heptosyltrfase"/>
</dbReference>
<accession>A0A9X1IJW9</accession>
<gene>
    <name evidence="3" type="ORF">LG368_03025</name>
</gene>
<sequence>MPVIKKILVVRNDKIGDFMLALPAIQVIKKAFPEARVTALVPNYTKDIAESFEWIDEVIIDSKDSKKKRGLAKQLKVESFDAAICLFSNTYNATLVRQAKIPIRVAPATKLAQFLYTHTLRQRRSTSSKPEFEYNLDLARYFIKVLGGNCLQEERPLLSYATQVLDKQRSKLLKVGILTPEKQCFIHPVTGGSSNTLSIAQWVKLIKYLNQLDLFHFVITAGPGESLISQSLVDALQAEKIKAALYDKNDGVADFMRSIALADLFIAGSTGPLHIAGALDVPCIGFYPSRRSATPLRWKTLNSEGYWLPFSPSGQEDSLENLDVDNIFPEIKLWYFNLAKKG</sequence>
<keyword evidence="1" id="KW-0328">Glycosyltransferase</keyword>
<dbReference type="Proteomes" id="UP001139095">
    <property type="component" value="Unassembled WGS sequence"/>
</dbReference>
<dbReference type="GO" id="GO:0005829">
    <property type="term" value="C:cytosol"/>
    <property type="evidence" value="ECO:0007669"/>
    <property type="project" value="TreeGrafter"/>
</dbReference>
<evidence type="ECO:0000256" key="1">
    <source>
        <dbReference type="ARBA" id="ARBA00022676"/>
    </source>
</evidence>
<dbReference type="PANTHER" id="PTHR30160:SF15">
    <property type="entry name" value="GLYCOSYLTRANSFERASE HI_0523-RELATED"/>
    <property type="match status" value="1"/>
</dbReference>
<dbReference type="SUPFAM" id="SSF53756">
    <property type="entry name" value="UDP-Glycosyltransferase/glycogen phosphorylase"/>
    <property type="match status" value="1"/>
</dbReference>
<dbReference type="PANTHER" id="PTHR30160">
    <property type="entry name" value="TETRAACYLDISACCHARIDE 4'-KINASE-RELATED"/>
    <property type="match status" value="1"/>
</dbReference>
<dbReference type="Pfam" id="PF01075">
    <property type="entry name" value="Glyco_transf_9"/>
    <property type="match status" value="1"/>
</dbReference>
<dbReference type="RefSeq" id="WP_226753254.1">
    <property type="nucleotide sequence ID" value="NZ_JAJATW010000003.1"/>
</dbReference>
<keyword evidence="2" id="KW-0808">Transferase</keyword>
<reference evidence="3" key="1">
    <citation type="submission" date="2021-10" db="EMBL/GenBank/DDBJ databases">
        <title>Marinomonas pontica sp. nov., isolated from the Black Sea.</title>
        <authorList>
            <person name="Zhao L.-H."/>
            <person name="Xue J.-H."/>
        </authorList>
    </citation>
    <scope>NUCLEOTIDE SEQUENCE</scope>
    <source>
        <strain evidence="3">E8</strain>
    </source>
</reference>
<organism evidence="3 4">
    <name type="scientific">Marinomonas algarum</name>
    <dbReference type="NCBI Taxonomy" id="2883105"/>
    <lineage>
        <taxon>Bacteria</taxon>
        <taxon>Pseudomonadati</taxon>
        <taxon>Pseudomonadota</taxon>
        <taxon>Gammaproteobacteria</taxon>
        <taxon>Oceanospirillales</taxon>
        <taxon>Oceanospirillaceae</taxon>
        <taxon>Marinomonas</taxon>
    </lineage>
</organism>
<evidence type="ECO:0000313" key="4">
    <source>
        <dbReference type="Proteomes" id="UP001139095"/>
    </source>
</evidence>
<dbReference type="AlphaFoldDB" id="A0A9X1IJW9"/>
<keyword evidence="4" id="KW-1185">Reference proteome</keyword>
<dbReference type="CDD" id="cd03789">
    <property type="entry name" value="GT9_LPS_heptosyltransferase"/>
    <property type="match status" value="1"/>
</dbReference>
<protein>
    <submittedName>
        <fullName evidence="3">Glycosyltransferase family 9 protein</fullName>
    </submittedName>
</protein>
<dbReference type="GO" id="GO:0009244">
    <property type="term" value="P:lipopolysaccharide core region biosynthetic process"/>
    <property type="evidence" value="ECO:0007669"/>
    <property type="project" value="TreeGrafter"/>
</dbReference>
<dbReference type="Gene3D" id="3.40.50.2000">
    <property type="entry name" value="Glycogen Phosphorylase B"/>
    <property type="match status" value="2"/>
</dbReference>
<dbReference type="GO" id="GO:0008713">
    <property type="term" value="F:ADP-heptose-lipopolysaccharide heptosyltransferase activity"/>
    <property type="evidence" value="ECO:0007669"/>
    <property type="project" value="TreeGrafter"/>
</dbReference>
<dbReference type="InterPro" id="IPR002201">
    <property type="entry name" value="Glyco_trans_9"/>
</dbReference>
<proteinExistence type="predicted"/>